<gene>
    <name evidence="2" type="ORF">MPC4_10187</name>
</gene>
<evidence type="ECO:0000313" key="3">
    <source>
        <dbReference type="Proteomes" id="UP000485880"/>
    </source>
</evidence>
<comment type="caution">
    <text evidence="2">The sequence shown here is derived from an EMBL/GenBank/DDBJ whole genome shotgun (WGS) entry which is preliminary data.</text>
</comment>
<feature type="region of interest" description="Disordered" evidence="1">
    <location>
        <begin position="69"/>
        <end position="91"/>
    </location>
</feature>
<keyword evidence="3" id="KW-1185">Reference proteome</keyword>
<protein>
    <submittedName>
        <fullName evidence="2">Uncharacterized protein</fullName>
    </submittedName>
</protein>
<proteinExistence type="predicted"/>
<evidence type="ECO:0000313" key="2">
    <source>
        <dbReference type="EMBL" id="VTZ48237.1"/>
    </source>
</evidence>
<dbReference type="Proteomes" id="UP000485880">
    <property type="component" value="Unassembled WGS sequence"/>
</dbReference>
<organism evidence="2 3">
    <name type="scientific">Methylocella tundrae</name>
    <dbReference type="NCBI Taxonomy" id="227605"/>
    <lineage>
        <taxon>Bacteria</taxon>
        <taxon>Pseudomonadati</taxon>
        <taxon>Pseudomonadota</taxon>
        <taxon>Alphaproteobacteria</taxon>
        <taxon>Hyphomicrobiales</taxon>
        <taxon>Beijerinckiaceae</taxon>
        <taxon>Methylocella</taxon>
    </lineage>
</organism>
<dbReference type="AlphaFoldDB" id="A0A8B6LZM7"/>
<accession>A0A8B6LZM7</accession>
<sequence>MSSIPVRAGAPRTPGSSMIRFSMRRRRFKARVKARASSLKFATGLAAAADRAAQDLAHLLLRLSDFPPISQSSSPIGLKRGLEAGNALPHS</sequence>
<name>A0A8B6LZM7_METTU</name>
<dbReference type="EMBL" id="CABFMQ020000001">
    <property type="protein sequence ID" value="VTZ48237.1"/>
    <property type="molecule type" value="Genomic_DNA"/>
</dbReference>
<evidence type="ECO:0000256" key="1">
    <source>
        <dbReference type="SAM" id="MobiDB-lite"/>
    </source>
</evidence>
<reference evidence="2 3" key="1">
    <citation type="submission" date="2019-05" db="EMBL/GenBank/DDBJ databases">
        <authorList>
            <person name="Farhan Ul Haque M."/>
        </authorList>
    </citation>
    <scope>NUCLEOTIDE SEQUENCE [LARGE SCALE GENOMIC DNA]</scope>
    <source>
        <strain evidence="2">2</strain>
    </source>
</reference>